<evidence type="ECO:0000256" key="4">
    <source>
        <dbReference type="SAM" id="Coils"/>
    </source>
</evidence>
<dbReference type="GO" id="GO:0072380">
    <property type="term" value="C:TRC complex"/>
    <property type="evidence" value="ECO:0007669"/>
    <property type="project" value="TreeGrafter"/>
</dbReference>
<evidence type="ECO:0000256" key="3">
    <source>
        <dbReference type="PROSITE-ProRule" id="PRU00339"/>
    </source>
</evidence>
<dbReference type="Proteomes" id="UP000030640">
    <property type="component" value="Unassembled WGS sequence"/>
</dbReference>
<evidence type="ECO:0000256" key="1">
    <source>
        <dbReference type="ARBA" id="ARBA00022737"/>
    </source>
</evidence>
<dbReference type="AlphaFoldDB" id="W7A943"/>
<gene>
    <name evidence="6" type="ORF">C922_03897</name>
</gene>
<dbReference type="PANTHER" id="PTHR45831">
    <property type="entry name" value="LD24721P"/>
    <property type="match status" value="1"/>
</dbReference>
<dbReference type="SMART" id="SM00028">
    <property type="entry name" value="TPR"/>
    <property type="match status" value="3"/>
</dbReference>
<feature type="region of interest" description="Disordered" evidence="5">
    <location>
        <begin position="642"/>
        <end position="688"/>
    </location>
</feature>
<dbReference type="EMBL" id="KI965477">
    <property type="protein sequence ID" value="EUD65649.1"/>
    <property type="molecule type" value="Genomic_DNA"/>
</dbReference>
<keyword evidence="4" id="KW-0175">Coiled coil</keyword>
<keyword evidence="7" id="KW-1185">Reference proteome</keyword>
<feature type="coiled-coil region" evidence="4">
    <location>
        <begin position="127"/>
        <end position="154"/>
    </location>
</feature>
<dbReference type="GeneID" id="20039171"/>
<dbReference type="PANTHER" id="PTHR45831:SF2">
    <property type="entry name" value="LD24721P"/>
    <property type="match status" value="1"/>
</dbReference>
<proteinExistence type="predicted"/>
<keyword evidence="2 3" id="KW-0802">TPR repeat</keyword>
<dbReference type="GO" id="GO:0016020">
    <property type="term" value="C:membrane"/>
    <property type="evidence" value="ECO:0007669"/>
    <property type="project" value="TreeGrafter"/>
</dbReference>
<feature type="repeat" description="TPR" evidence="3">
    <location>
        <begin position="248"/>
        <end position="281"/>
    </location>
</feature>
<dbReference type="Pfam" id="PF13414">
    <property type="entry name" value="TPR_11"/>
    <property type="match status" value="1"/>
</dbReference>
<feature type="coiled-coil region" evidence="4">
    <location>
        <begin position="61"/>
        <end position="88"/>
    </location>
</feature>
<dbReference type="GO" id="GO:0006620">
    <property type="term" value="P:post-translational protein targeting to endoplasmic reticulum membrane"/>
    <property type="evidence" value="ECO:0007669"/>
    <property type="project" value="TreeGrafter"/>
</dbReference>
<dbReference type="SUPFAM" id="SSF48452">
    <property type="entry name" value="TPR-like"/>
    <property type="match status" value="1"/>
</dbReference>
<dbReference type="GO" id="GO:0060090">
    <property type="term" value="F:molecular adaptor activity"/>
    <property type="evidence" value="ECO:0007669"/>
    <property type="project" value="TreeGrafter"/>
</dbReference>
<dbReference type="RefSeq" id="XP_008817706.1">
    <property type="nucleotide sequence ID" value="XM_008819484.1"/>
</dbReference>
<feature type="region of interest" description="Disordered" evidence="5">
    <location>
        <begin position="167"/>
        <end position="189"/>
    </location>
</feature>
<dbReference type="PROSITE" id="PS50005">
    <property type="entry name" value="TPR"/>
    <property type="match status" value="2"/>
</dbReference>
<accession>W7A943</accession>
<evidence type="ECO:0000256" key="2">
    <source>
        <dbReference type="ARBA" id="ARBA00022803"/>
    </source>
</evidence>
<protein>
    <submittedName>
        <fullName evidence="6">Uncharacterized protein</fullName>
    </submittedName>
</protein>
<feature type="region of interest" description="Disordered" evidence="5">
    <location>
        <begin position="376"/>
        <end position="399"/>
    </location>
</feature>
<dbReference type="InterPro" id="IPR047150">
    <property type="entry name" value="SGT"/>
</dbReference>
<evidence type="ECO:0000313" key="7">
    <source>
        <dbReference type="Proteomes" id="UP000030640"/>
    </source>
</evidence>
<keyword evidence="1" id="KW-0677">Repeat</keyword>
<dbReference type="InterPro" id="IPR011990">
    <property type="entry name" value="TPR-like_helical_dom_sf"/>
</dbReference>
<evidence type="ECO:0000256" key="5">
    <source>
        <dbReference type="SAM" id="MobiDB-lite"/>
    </source>
</evidence>
<dbReference type="OrthoDB" id="2942533at2759"/>
<name>W7A943_9APIC</name>
<evidence type="ECO:0000313" key="6">
    <source>
        <dbReference type="EMBL" id="EUD65649.1"/>
    </source>
</evidence>
<dbReference type="VEuPathDB" id="PlasmoDB:C922_03897"/>
<reference evidence="6 7" key="1">
    <citation type="submission" date="2013-02" db="EMBL/GenBank/DDBJ databases">
        <title>The Genome Sequence of Plasmodium inui San Antonio 1.</title>
        <authorList>
            <consortium name="The Broad Institute Genome Sequencing Platform"/>
            <consortium name="The Broad Institute Genome Sequencing Center for Infectious Disease"/>
            <person name="Neafsey D."/>
            <person name="Cheeseman I."/>
            <person name="Volkman S."/>
            <person name="Adams J."/>
            <person name="Walker B."/>
            <person name="Young S.K."/>
            <person name="Zeng Q."/>
            <person name="Gargeya S."/>
            <person name="Fitzgerald M."/>
            <person name="Haas B."/>
            <person name="Abouelleil A."/>
            <person name="Alvarado L."/>
            <person name="Arachchi H.M."/>
            <person name="Berlin A.M."/>
            <person name="Chapman S.B."/>
            <person name="Dewar J."/>
            <person name="Goldberg J."/>
            <person name="Griggs A."/>
            <person name="Gujja S."/>
            <person name="Hansen M."/>
            <person name="Howarth C."/>
            <person name="Imamovic A."/>
            <person name="Larimer J."/>
            <person name="McCowan C."/>
            <person name="Murphy C."/>
            <person name="Neiman D."/>
            <person name="Pearson M."/>
            <person name="Priest M."/>
            <person name="Roberts A."/>
            <person name="Saif S."/>
            <person name="Shea T."/>
            <person name="Sisk P."/>
            <person name="Sykes S."/>
            <person name="Wortman J."/>
            <person name="Nusbaum C."/>
            <person name="Birren B."/>
        </authorList>
    </citation>
    <scope>NUCLEOTIDE SEQUENCE [LARGE SCALE GENOMIC DNA]</scope>
    <source>
        <strain evidence="6 7">San Antonio 1</strain>
    </source>
</reference>
<dbReference type="InterPro" id="IPR019734">
    <property type="entry name" value="TPR_rpt"/>
</dbReference>
<dbReference type="Gene3D" id="1.25.40.10">
    <property type="entry name" value="Tetratricopeptide repeat domain"/>
    <property type="match status" value="1"/>
</dbReference>
<feature type="repeat" description="TPR" evidence="3">
    <location>
        <begin position="327"/>
        <end position="360"/>
    </location>
</feature>
<organism evidence="6 7">
    <name type="scientific">Plasmodium inui San Antonio 1</name>
    <dbReference type="NCBI Taxonomy" id="1237626"/>
    <lineage>
        <taxon>Eukaryota</taxon>
        <taxon>Sar</taxon>
        <taxon>Alveolata</taxon>
        <taxon>Apicomplexa</taxon>
        <taxon>Aconoidasida</taxon>
        <taxon>Haemosporida</taxon>
        <taxon>Plasmodiidae</taxon>
        <taxon>Plasmodium</taxon>
        <taxon>Plasmodium (Plasmodium)</taxon>
    </lineage>
</organism>
<sequence>MESIAADGVAGGMGRLLEEGGARYALPRDEDIDEFLSKVNDVTEKVQNILSGKITVEEMQQEEKKLLLKEKVRQMREAEKKEEEHKRYIMGTRGTGTKDSNYKYFCSHCLVEFKYVLSNCPRCSGGVVTKEERLRDLQEKVNQYKEKKKKRDARRASWKKWQSEINRKGETSRVGTGNSDEENGPTNEAGIANTITDYDKWNHYEPSSDTFDEDEKITYVPKHNKDFNLLEQKLQSDIDTKNQHRKVAYSIKLRGNEFFKKKKYVQAIECYEEALQVCKDYLEVYNNVALCYLKTYRYDLAIDRCNEVIQYYDVFKEDFRLKKDTLFKSHLRKGLAWYRLFHFEEALTSFKSALEFSPGDVEASAYVEKCERMVRRDTPSGGTVPPNGISPLPRRNNSNVKEDTMDLSHTLSELAKMDLTKDGKIFWETLKGVKKSLKRSEEAKLAFYSDVHSIEHSKGGTSSGMANRKGRTTFLSFCADKLEEVLLYVKRAQRREEAAVHGKSQQVEGGKLPRYTSLSAILLIDLITLILEWDHRCADFCLSAVNPLITLYQLKRIKKVKAARFFNSIGRDTEGRKLLHERIIQQEEHTLMGMLLTRIGHLIAEERSLYTEEQRTRLLYLTECIEKLESVRRYEVDLRGVIPQGGKTHGGEPPTTRWTQKSRTGRGRDTPESKTNSGSDTPTERDPWKELQERTARMYKHKFELANLFGIISHLTLKQEGRDVLEKEFTRDILNIIIYTNELFYSCQGMNCNCLSVLVNLVGSPRIRDIIMSASWPHMLHFVESFSHEERQLDSSPNRENPLENVLSLLFNLTCTWKEQIREGDGASSPPRKKTLIREGALRQMIFFTRSDNIRVAELSCFILSRLYTYAYCGVVEIDQGKSVPLPLGTEERRCKNDHYVPSTQEDTSNEDRNGQLVHSLKRKIEKENDQQIHLDEYSFDWMKRSILSELDSPRGGGLTSACINLLCCLSKYTDFLARLLYGEESNLERLTNRLVSLFVENKSNLQGDNSTSIMVKNIAAFFTQMIKILTVREATNRGSASVVKSIERVIPHAAELVNNGMCSGATSKGISFFLSYCFVYPPLKPAVLAAFHDDVGRLGAVLRSGNG</sequence>